<dbReference type="PANTHER" id="PTHR31251:SF169">
    <property type="entry name" value="SQUAMOSA PROMOTER-BINDING-LIKE PROTEIN 8"/>
    <property type="match status" value="1"/>
</dbReference>
<feature type="compositionally biased region" description="Low complexity" evidence="5">
    <location>
        <begin position="311"/>
        <end position="325"/>
    </location>
</feature>
<name>A0A843TUB2_COLES</name>
<dbReference type="InterPro" id="IPR036893">
    <property type="entry name" value="SBP_sf"/>
</dbReference>
<comment type="caution">
    <text evidence="7">The sequence shown here is derived from an EMBL/GenBank/DDBJ whole genome shotgun (WGS) entry which is preliminary data.</text>
</comment>
<dbReference type="GO" id="GO:0008270">
    <property type="term" value="F:zinc ion binding"/>
    <property type="evidence" value="ECO:0007669"/>
    <property type="project" value="UniProtKB-KW"/>
</dbReference>
<keyword evidence="8" id="KW-1185">Reference proteome</keyword>
<protein>
    <recommendedName>
        <fullName evidence="6">SBP-type domain-containing protein</fullName>
    </recommendedName>
</protein>
<dbReference type="Pfam" id="PF03110">
    <property type="entry name" value="SBP"/>
    <property type="match status" value="1"/>
</dbReference>
<evidence type="ECO:0000259" key="6">
    <source>
        <dbReference type="PROSITE" id="PS51141"/>
    </source>
</evidence>
<dbReference type="InterPro" id="IPR044817">
    <property type="entry name" value="SBP-like"/>
</dbReference>
<dbReference type="SUPFAM" id="SSF103612">
    <property type="entry name" value="SBT domain"/>
    <property type="match status" value="1"/>
</dbReference>
<dbReference type="PANTHER" id="PTHR31251">
    <property type="entry name" value="SQUAMOSA PROMOTER-BINDING-LIKE PROTEIN 4"/>
    <property type="match status" value="1"/>
</dbReference>
<keyword evidence="1" id="KW-0479">Metal-binding</keyword>
<dbReference type="GO" id="GO:0003677">
    <property type="term" value="F:DNA binding"/>
    <property type="evidence" value="ECO:0007669"/>
    <property type="project" value="InterPro"/>
</dbReference>
<evidence type="ECO:0000313" key="8">
    <source>
        <dbReference type="Proteomes" id="UP000652761"/>
    </source>
</evidence>
<dbReference type="OrthoDB" id="514967at2759"/>
<feature type="region of interest" description="Disordered" evidence="5">
    <location>
        <begin position="305"/>
        <end position="325"/>
    </location>
</feature>
<evidence type="ECO:0000256" key="4">
    <source>
        <dbReference type="PROSITE-ProRule" id="PRU00470"/>
    </source>
</evidence>
<keyword evidence="3" id="KW-0862">Zinc</keyword>
<feature type="compositionally biased region" description="Low complexity" evidence="5">
    <location>
        <begin position="268"/>
        <end position="284"/>
    </location>
</feature>
<sequence>MLGYEWANSAAMLLSYDPSEAAAQEQPHHPRHQMLPLYDRSCLDLAGALFPSAPPVPMSVAAATAEADYPLHHYGAMSLPPAPPAQAAMRIGLNLGVRTYFSSSPDGELMRLGRNVYQRSGGDAGDGVLGVLGGGGVAGAASCRARCQAEGCRADLTRAKHYHRRHKVCEYHSKAAAVVAHGLTQRFCQQCSRFHVLAEFDQGKRSCRKRLADHNRRRRKTQTLPPLLPPPSSQSDDSTGAAPADDSPPKLAAETTVTPQAPASAEGAPPGTCDAAPPAAAADRLAAPASPTWMALGRCLRSPEVVPGGNSSSSSSSTSSCSSPSCSVLQHLADFRRVPMSIWDAGVHGANGHRTD</sequence>
<evidence type="ECO:0000313" key="7">
    <source>
        <dbReference type="EMBL" id="MQL71929.1"/>
    </source>
</evidence>
<dbReference type="Proteomes" id="UP000652761">
    <property type="component" value="Unassembled WGS sequence"/>
</dbReference>
<dbReference type="Gene3D" id="4.10.1100.10">
    <property type="entry name" value="Transcription factor, SBP-box domain"/>
    <property type="match status" value="1"/>
</dbReference>
<evidence type="ECO:0000256" key="1">
    <source>
        <dbReference type="ARBA" id="ARBA00022723"/>
    </source>
</evidence>
<dbReference type="EMBL" id="NMUH01000113">
    <property type="protein sequence ID" value="MQL71929.1"/>
    <property type="molecule type" value="Genomic_DNA"/>
</dbReference>
<dbReference type="PROSITE" id="PS51141">
    <property type="entry name" value="ZF_SBP"/>
    <property type="match status" value="1"/>
</dbReference>
<feature type="region of interest" description="Disordered" evidence="5">
    <location>
        <begin position="214"/>
        <end position="284"/>
    </location>
</feature>
<accession>A0A843TUB2</accession>
<feature type="domain" description="SBP-type" evidence="6">
    <location>
        <begin position="144"/>
        <end position="221"/>
    </location>
</feature>
<proteinExistence type="predicted"/>
<evidence type="ECO:0000256" key="5">
    <source>
        <dbReference type="SAM" id="MobiDB-lite"/>
    </source>
</evidence>
<evidence type="ECO:0000256" key="2">
    <source>
        <dbReference type="ARBA" id="ARBA00022771"/>
    </source>
</evidence>
<reference evidence="7" key="1">
    <citation type="submission" date="2017-07" db="EMBL/GenBank/DDBJ databases">
        <title>Taro Niue Genome Assembly and Annotation.</title>
        <authorList>
            <person name="Atibalentja N."/>
            <person name="Keating K."/>
            <person name="Fields C.J."/>
        </authorList>
    </citation>
    <scope>NUCLEOTIDE SEQUENCE</scope>
    <source>
        <strain evidence="7">Niue_2</strain>
        <tissue evidence="7">Leaf</tissue>
    </source>
</reference>
<dbReference type="GO" id="GO:0005634">
    <property type="term" value="C:nucleus"/>
    <property type="evidence" value="ECO:0007669"/>
    <property type="project" value="InterPro"/>
</dbReference>
<dbReference type="AlphaFoldDB" id="A0A843TUB2"/>
<gene>
    <name evidence="7" type="ORF">Taro_004235</name>
</gene>
<organism evidence="7 8">
    <name type="scientific">Colocasia esculenta</name>
    <name type="common">Wild taro</name>
    <name type="synonym">Arum esculentum</name>
    <dbReference type="NCBI Taxonomy" id="4460"/>
    <lineage>
        <taxon>Eukaryota</taxon>
        <taxon>Viridiplantae</taxon>
        <taxon>Streptophyta</taxon>
        <taxon>Embryophyta</taxon>
        <taxon>Tracheophyta</taxon>
        <taxon>Spermatophyta</taxon>
        <taxon>Magnoliopsida</taxon>
        <taxon>Liliopsida</taxon>
        <taxon>Araceae</taxon>
        <taxon>Aroideae</taxon>
        <taxon>Colocasieae</taxon>
        <taxon>Colocasia</taxon>
    </lineage>
</organism>
<evidence type="ECO:0000256" key="3">
    <source>
        <dbReference type="ARBA" id="ARBA00022833"/>
    </source>
</evidence>
<dbReference type="InterPro" id="IPR004333">
    <property type="entry name" value="SBP_dom"/>
</dbReference>
<keyword evidence="2 4" id="KW-0863">Zinc-finger</keyword>